<evidence type="ECO:0000313" key="2">
    <source>
        <dbReference type="EMBL" id="MBP2065804.1"/>
    </source>
</evidence>
<gene>
    <name evidence="2" type="ORF">J2Z30_006846</name>
</gene>
<feature type="compositionally biased region" description="Basic residues" evidence="1">
    <location>
        <begin position="140"/>
        <end position="156"/>
    </location>
</feature>
<feature type="region of interest" description="Disordered" evidence="1">
    <location>
        <begin position="124"/>
        <end position="169"/>
    </location>
</feature>
<evidence type="ECO:0000313" key="3">
    <source>
        <dbReference type="Proteomes" id="UP000756710"/>
    </source>
</evidence>
<dbReference type="Proteomes" id="UP000756710">
    <property type="component" value="Unassembled WGS sequence"/>
</dbReference>
<name>A0ABS4N1A3_9ACTN</name>
<accession>A0ABS4N1A3</accession>
<proteinExistence type="predicted"/>
<dbReference type="EMBL" id="JAGGLR010000021">
    <property type="protein sequence ID" value="MBP2065804.1"/>
    <property type="molecule type" value="Genomic_DNA"/>
</dbReference>
<sequence length="169" mass="18752">MLRYRVEIAGEGPVDGQVVRVVLGHHDARNPRLALRCLRGHALHIAEGLDPNPEASWLGSVRMQRVGDDLPDVPAFFRTWCNDEGQQETAMAQLAAGRPFRLSAADHTGHYSLTVWPVHLPPPHENTLGATATNPICPRSGHRRRRKPRHAARKARWWPGRVSGPVSAV</sequence>
<reference evidence="2 3" key="1">
    <citation type="submission" date="2021-03" db="EMBL/GenBank/DDBJ databases">
        <title>Genomic Encyclopedia of Type Strains, Phase IV (KMG-IV): sequencing the most valuable type-strain genomes for metagenomic binning, comparative biology and taxonomic classification.</title>
        <authorList>
            <person name="Goeker M."/>
        </authorList>
    </citation>
    <scope>NUCLEOTIDE SEQUENCE [LARGE SCALE GENOMIC DNA]</scope>
    <source>
        <strain evidence="2 3">DSM 41954</strain>
    </source>
</reference>
<keyword evidence="3" id="KW-1185">Reference proteome</keyword>
<organism evidence="2 3">
    <name type="scientific">Streptomyces iranensis</name>
    <dbReference type="NCBI Taxonomy" id="576784"/>
    <lineage>
        <taxon>Bacteria</taxon>
        <taxon>Bacillati</taxon>
        <taxon>Actinomycetota</taxon>
        <taxon>Actinomycetes</taxon>
        <taxon>Kitasatosporales</taxon>
        <taxon>Streptomycetaceae</taxon>
        <taxon>Streptomyces</taxon>
        <taxon>Streptomyces violaceusniger group</taxon>
    </lineage>
</organism>
<protein>
    <submittedName>
        <fullName evidence="2">Uncharacterized protein</fullName>
    </submittedName>
</protein>
<evidence type="ECO:0000256" key="1">
    <source>
        <dbReference type="SAM" id="MobiDB-lite"/>
    </source>
</evidence>
<comment type="caution">
    <text evidence="2">The sequence shown here is derived from an EMBL/GenBank/DDBJ whole genome shotgun (WGS) entry which is preliminary data.</text>
</comment>